<sequence>MNQPNQSNVDQMSLIERVLSITREIDQAVQLANWSEAARLADERSPHLMSITGEQTPAALALVRQIQAIDAALVANAKAAQAELQVEYRNAMDRLGAASAYQAAAQF</sequence>
<keyword evidence="6" id="KW-0969">Cilium</keyword>
<gene>
    <name evidence="6" type="ORF">WS67_10820</name>
</gene>
<organism evidence="6 7">
    <name type="scientific">Burkholderia singularis</name>
    <dbReference type="NCBI Taxonomy" id="1503053"/>
    <lineage>
        <taxon>Bacteria</taxon>
        <taxon>Pseudomonadati</taxon>
        <taxon>Pseudomonadota</taxon>
        <taxon>Betaproteobacteria</taxon>
        <taxon>Burkholderiales</taxon>
        <taxon>Burkholderiaceae</taxon>
        <taxon>Burkholderia</taxon>
        <taxon>pseudomallei group</taxon>
    </lineage>
</organism>
<dbReference type="AlphaFoldDB" id="A0A103E3C3"/>
<evidence type="ECO:0000256" key="4">
    <source>
        <dbReference type="ARBA" id="ARBA00023186"/>
    </source>
</evidence>
<dbReference type="RefSeq" id="WP_059516146.1">
    <property type="nucleotide sequence ID" value="NZ_LOWA01000025.1"/>
</dbReference>
<dbReference type="GO" id="GO:0044781">
    <property type="term" value="P:bacterial-type flagellum organization"/>
    <property type="evidence" value="ECO:0007669"/>
    <property type="project" value="UniProtKB-KW"/>
</dbReference>
<keyword evidence="7" id="KW-1185">Reference proteome</keyword>
<keyword evidence="2" id="KW-0963">Cytoplasm</keyword>
<dbReference type="Pfam" id="PF05400">
    <property type="entry name" value="FliT"/>
    <property type="match status" value="1"/>
</dbReference>
<dbReference type="EMBL" id="LOWA01000025">
    <property type="protein sequence ID" value="KVE27596.1"/>
    <property type="molecule type" value="Genomic_DNA"/>
</dbReference>
<dbReference type="InterPro" id="IPR008622">
    <property type="entry name" value="FliT"/>
</dbReference>
<evidence type="ECO:0000256" key="2">
    <source>
        <dbReference type="ARBA" id="ARBA00022490"/>
    </source>
</evidence>
<dbReference type="OrthoDB" id="9009188at2"/>
<keyword evidence="4" id="KW-0143">Chaperone</keyword>
<dbReference type="Proteomes" id="UP000062788">
    <property type="component" value="Unassembled WGS sequence"/>
</dbReference>
<keyword evidence="6" id="KW-0282">Flagellum</keyword>
<proteinExistence type="predicted"/>
<protein>
    <recommendedName>
        <fullName evidence="5">Flagellar protein FliT</fullName>
    </recommendedName>
</protein>
<name>A0A103E3C3_9BURK</name>
<evidence type="ECO:0000256" key="3">
    <source>
        <dbReference type="ARBA" id="ARBA00022795"/>
    </source>
</evidence>
<evidence type="ECO:0000256" key="5">
    <source>
        <dbReference type="ARBA" id="ARBA00093797"/>
    </source>
</evidence>
<comment type="subcellular location">
    <subcellularLocation>
        <location evidence="1">Cytoplasm</location>
        <location evidence="1">Cytosol</location>
    </subcellularLocation>
</comment>
<evidence type="ECO:0000313" key="6">
    <source>
        <dbReference type="EMBL" id="KVE27596.1"/>
    </source>
</evidence>
<evidence type="ECO:0000313" key="7">
    <source>
        <dbReference type="Proteomes" id="UP000062788"/>
    </source>
</evidence>
<keyword evidence="3" id="KW-1005">Bacterial flagellum biogenesis</keyword>
<keyword evidence="6" id="KW-0966">Cell projection</keyword>
<accession>A0A103E3C3</accession>
<comment type="caution">
    <text evidence="6">The sequence shown here is derived from an EMBL/GenBank/DDBJ whole genome shotgun (WGS) entry which is preliminary data.</text>
</comment>
<reference evidence="6 7" key="1">
    <citation type="submission" date="2015-11" db="EMBL/GenBank/DDBJ databases">
        <title>Expanding the genomic diversity of Burkholderia species for the development of highly accurate diagnostics.</title>
        <authorList>
            <person name="Sahl J."/>
            <person name="Keim P."/>
            <person name="Wagner D."/>
        </authorList>
    </citation>
    <scope>NUCLEOTIDE SEQUENCE [LARGE SCALE GENOMIC DNA]</scope>
    <source>
        <strain evidence="6 7">TSV85</strain>
    </source>
</reference>
<evidence type="ECO:0000256" key="1">
    <source>
        <dbReference type="ARBA" id="ARBA00004514"/>
    </source>
</evidence>